<dbReference type="CDD" id="cd14993">
    <property type="entry name" value="7tmA_CCKR-like"/>
    <property type="match status" value="1"/>
</dbReference>
<dbReference type="SMART" id="SM01381">
    <property type="entry name" value="7TM_GPCR_Srsx"/>
    <property type="match status" value="1"/>
</dbReference>
<keyword evidence="3 9" id="KW-0812">Transmembrane</keyword>
<reference evidence="14" key="1">
    <citation type="submission" date="2012-12" db="EMBL/GenBank/DDBJ databases">
        <authorList>
            <person name="Hellsten U."/>
            <person name="Grimwood J."/>
            <person name="Chapman J.A."/>
            <person name="Shapiro H."/>
            <person name="Aerts A."/>
            <person name="Otillar R.P."/>
            <person name="Terry A.Y."/>
            <person name="Boore J.L."/>
            <person name="Simakov O."/>
            <person name="Marletaz F."/>
            <person name="Cho S.-J."/>
            <person name="Edsinger-Gonzales E."/>
            <person name="Havlak P."/>
            <person name="Kuo D.-H."/>
            <person name="Larsson T."/>
            <person name="Lv J."/>
            <person name="Arendt D."/>
            <person name="Savage R."/>
            <person name="Osoegawa K."/>
            <person name="de Jong P."/>
            <person name="Lindberg D.R."/>
            <person name="Seaver E.C."/>
            <person name="Weisblat D.A."/>
            <person name="Putnam N.H."/>
            <person name="Grigoriev I.V."/>
            <person name="Rokhsar D.S."/>
        </authorList>
    </citation>
    <scope>NUCLEOTIDE SEQUENCE</scope>
</reference>
<evidence type="ECO:0000256" key="6">
    <source>
        <dbReference type="ARBA" id="ARBA00023136"/>
    </source>
</evidence>
<dbReference type="GO" id="GO:0007186">
    <property type="term" value="P:G protein-coupled receptor signaling pathway"/>
    <property type="evidence" value="ECO:0000318"/>
    <property type="project" value="GO_Central"/>
</dbReference>
<dbReference type="PRINTS" id="PR00237">
    <property type="entry name" value="GPCRRHODOPSN"/>
</dbReference>
<evidence type="ECO:0000313" key="12">
    <source>
        <dbReference type="EMBL" id="ESO05895.1"/>
    </source>
</evidence>
<keyword evidence="7 9" id="KW-0675">Receptor</keyword>
<organism evidence="13 14">
    <name type="scientific">Helobdella robusta</name>
    <name type="common">Californian leech</name>
    <dbReference type="NCBI Taxonomy" id="6412"/>
    <lineage>
        <taxon>Eukaryota</taxon>
        <taxon>Metazoa</taxon>
        <taxon>Spiralia</taxon>
        <taxon>Lophotrochozoa</taxon>
        <taxon>Annelida</taxon>
        <taxon>Clitellata</taxon>
        <taxon>Hirudinea</taxon>
        <taxon>Rhynchobdellida</taxon>
        <taxon>Glossiphoniidae</taxon>
        <taxon>Helobdella</taxon>
    </lineage>
</organism>
<evidence type="ECO:0000256" key="1">
    <source>
        <dbReference type="ARBA" id="ARBA00004141"/>
    </source>
</evidence>
<dbReference type="OMA" id="TAICWIT"/>
<dbReference type="GO" id="GO:0004983">
    <property type="term" value="F:neuropeptide Y receptor activity"/>
    <property type="evidence" value="ECO:0007669"/>
    <property type="project" value="InterPro"/>
</dbReference>
<dbReference type="InParanoid" id="T1FXW9"/>
<sequence>MNSLVSSTIFSALTTTLYFYHTGNNSNNFIISNNNNINNNNENNPTNNNNNNNNIIFKYSPHYKHVSKENVVNNSNNNFNETYQNDYQYHYHQNSNDLSDIYYTNSNDSDYTSYNFEPSQTTSPSLSDGVNYKTPNNSTKKPWPVFKQPTHTIVIFVCVYALVIAVGLLSNAMIVMVICCFPPMRSSTNIFLGNLAMADMMVSSFVVPFNLFDNIFQEWHFGPVVCKLFPYLQGVAVSSSVNTLVAVAAERYVMIFSPQTSKMKPRSALVSVCFIWLIPLLIFVPWVVVYIEKIHTIKGHPYVACQAMWTDQKTQKFFTLFVAVLCCYVVPLCCVAVFYILIGIRVYRRKIRGMNDQSSAVQHLARSKKRILMMLSMVSLFFALSWLPFYSMHVYMLFARVEIPSNRFTEILKTYIKPIAQWLACLNSCVNPFVYCYYNVNFRRGMKQLLVRWRSGRADGGCCCPTWWQVNKGRRRSEFGDCNGVVNGGSARRRLTHDVMFMESNGLTRL</sequence>
<dbReference type="HOGENOM" id="CLU_534518_0_0_1"/>
<keyword evidence="6 10" id="KW-0472">Membrane</keyword>
<evidence type="ECO:0000256" key="2">
    <source>
        <dbReference type="ARBA" id="ARBA00010663"/>
    </source>
</evidence>
<dbReference type="PANTHER" id="PTHR45695:SF22">
    <property type="entry name" value="G-PROTEIN COUPLED RECEPTORS FAMILY 1 PROFILE DOMAIN-CONTAINING PROTEIN"/>
    <property type="match status" value="1"/>
</dbReference>
<dbReference type="STRING" id="6412.T1FXW9"/>
<dbReference type="Proteomes" id="UP000015101">
    <property type="component" value="Unassembled WGS sequence"/>
</dbReference>
<feature type="transmembrane region" description="Helical" evidence="10">
    <location>
        <begin position="269"/>
        <end position="291"/>
    </location>
</feature>
<feature type="transmembrane region" description="Helical" evidence="10">
    <location>
        <begin position="371"/>
        <end position="399"/>
    </location>
</feature>
<dbReference type="InterPro" id="IPR017452">
    <property type="entry name" value="GPCR_Rhodpsn_7TM"/>
</dbReference>
<dbReference type="PANTHER" id="PTHR45695">
    <property type="entry name" value="LEUCOKININ RECEPTOR-RELATED"/>
    <property type="match status" value="1"/>
</dbReference>
<dbReference type="EMBL" id="KB096324">
    <property type="protein sequence ID" value="ESO05895.1"/>
    <property type="molecule type" value="Genomic_DNA"/>
</dbReference>
<dbReference type="InterPro" id="IPR000611">
    <property type="entry name" value="NPY_rcpt"/>
</dbReference>
<dbReference type="AlphaFoldDB" id="T1FXW9"/>
<dbReference type="GO" id="GO:0032870">
    <property type="term" value="P:cellular response to hormone stimulus"/>
    <property type="evidence" value="ECO:0000318"/>
    <property type="project" value="GO_Central"/>
</dbReference>
<dbReference type="PROSITE" id="PS50262">
    <property type="entry name" value="G_PROTEIN_RECEP_F1_2"/>
    <property type="match status" value="1"/>
</dbReference>
<comment type="similarity">
    <text evidence="2 9">Belongs to the G-protein coupled receptor 1 family.</text>
</comment>
<keyword evidence="14" id="KW-1185">Reference proteome</keyword>
<evidence type="ECO:0000259" key="11">
    <source>
        <dbReference type="PROSITE" id="PS50262"/>
    </source>
</evidence>
<name>T1FXW9_HELRO</name>
<feature type="transmembrane region" description="Helical" evidence="10">
    <location>
        <begin position="153"/>
        <end position="179"/>
    </location>
</feature>
<dbReference type="OrthoDB" id="5975505at2759"/>
<dbReference type="PRINTS" id="PR01012">
    <property type="entry name" value="NRPEPTIDEYR"/>
</dbReference>
<evidence type="ECO:0000256" key="7">
    <source>
        <dbReference type="ARBA" id="ARBA00023170"/>
    </source>
</evidence>
<reference evidence="12 14" key="2">
    <citation type="journal article" date="2013" name="Nature">
        <title>Insights into bilaterian evolution from three spiralian genomes.</title>
        <authorList>
            <person name="Simakov O."/>
            <person name="Marletaz F."/>
            <person name="Cho S.J."/>
            <person name="Edsinger-Gonzales E."/>
            <person name="Havlak P."/>
            <person name="Hellsten U."/>
            <person name="Kuo D.H."/>
            <person name="Larsson T."/>
            <person name="Lv J."/>
            <person name="Arendt D."/>
            <person name="Savage R."/>
            <person name="Osoegawa K."/>
            <person name="de Jong P."/>
            <person name="Grimwood J."/>
            <person name="Chapman J.A."/>
            <person name="Shapiro H."/>
            <person name="Aerts A."/>
            <person name="Otillar R.P."/>
            <person name="Terry A.Y."/>
            <person name="Boore J.L."/>
            <person name="Grigoriev I.V."/>
            <person name="Lindberg D.R."/>
            <person name="Seaver E.C."/>
            <person name="Weisblat D.A."/>
            <person name="Putnam N.H."/>
            <person name="Rokhsar D.S."/>
        </authorList>
    </citation>
    <scope>NUCLEOTIDE SEQUENCE</scope>
</reference>
<keyword evidence="5 9" id="KW-0297">G-protein coupled receptor</keyword>
<evidence type="ECO:0000256" key="10">
    <source>
        <dbReference type="SAM" id="Phobius"/>
    </source>
</evidence>
<evidence type="ECO:0000256" key="8">
    <source>
        <dbReference type="ARBA" id="ARBA00023224"/>
    </source>
</evidence>
<reference evidence="13" key="3">
    <citation type="submission" date="2015-06" db="UniProtKB">
        <authorList>
            <consortium name="EnsemblMetazoa"/>
        </authorList>
    </citation>
    <scope>IDENTIFICATION</scope>
</reference>
<evidence type="ECO:0000256" key="5">
    <source>
        <dbReference type="ARBA" id="ARBA00023040"/>
    </source>
</evidence>
<dbReference type="EMBL" id="AMQM01000455">
    <property type="status" value="NOT_ANNOTATED_CDS"/>
    <property type="molecule type" value="Genomic_DNA"/>
</dbReference>
<evidence type="ECO:0000313" key="13">
    <source>
        <dbReference type="EnsemblMetazoa" id="HelroP64605"/>
    </source>
</evidence>
<dbReference type="InterPro" id="IPR000276">
    <property type="entry name" value="GPCR_Rhodpsn"/>
</dbReference>
<dbReference type="PROSITE" id="PS00237">
    <property type="entry name" value="G_PROTEIN_RECEP_F1_1"/>
    <property type="match status" value="1"/>
</dbReference>
<evidence type="ECO:0000256" key="9">
    <source>
        <dbReference type="RuleBase" id="RU000688"/>
    </source>
</evidence>
<dbReference type="SUPFAM" id="SSF81321">
    <property type="entry name" value="Family A G protein-coupled receptor-like"/>
    <property type="match status" value="1"/>
</dbReference>
<accession>T1FXW9</accession>
<evidence type="ECO:0000313" key="14">
    <source>
        <dbReference type="Proteomes" id="UP000015101"/>
    </source>
</evidence>
<comment type="subcellular location">
    <subcellularLocation>
        <location evidence="1">Membrane</location>
        <topology evidence="1">Multi-pass membrane protein</topology>
    </subcellularLocation>
</comment>
<feature type="transmembrane region" description="Helical" evidence="10">
    <location>
        <begin position="317"/>
        <end position="342"/>
    </location>
</feature>
<keyword evidence="4 10" id="KW-1133">Transmembrane helix</keyword>
<dbReference type="CTD" id="20213667"/>
<dbReference type="FunFam" id="1.20.1070.10:FF:000736">
    <property type="entry name" value="SIFamide receptor-like protein"/>
    <property type="match status" value="1"/>
</dbReference>
<dbReference type="EnsemblMetazoa" id="HelroT64605">
    <property type="protein sequence ID" value="HelroP64605"/>
    <property type="gene ID" value="HelroG64605"/>
</dbReference>
<evidence type="ECO:0000256" key="3">
    <source>
        <dbReference type="ARBA" id="ARBA00022692"/>
    </source>
</evidence>
<dbReference type="Gene3D" id="1.20.1070.10">
    <property type="entry name" value="Rhodopsin 7-helix transmembrane proteins"/>
    <property type="match status" value="1"/>
</dbReference>
<dbReference type="GeneID" id="20213667"/>
<feature type="domain" description="G-protein coupled receptors family 1 profile" evidence="11">
    <location>
        <begin position="170"/>
        <end position="435"/>
    </location>
</feature>
<evidence type="ECO:0000256" key="4">
    <source>
        <dbReference type="ARBA" id="ARBA00022989"/>
    </source>
</evidence>
<gene>
    <name evidence="13" type="primary">20213667</name>
    <name evidence="12" type="ORF">HELRODRAFT_64605</name>
</gene>
<dbReference type="RefSeq" id="XP_009015263.1">
    <property type="nucleotide sequence ID" value="XM_009017015.1"/>
</dbReference>
<keyword evidence="8 9" id="KW-0807">Transducer</keyword>
<feature type="transmembrane region" description="Helical" evidence="10">
    <location>
        <begin position="419"/>
        <end position="438"/>
    </location>
</feature>
<dbReference type="GO" id="GO:0004930">
    <property type="term" value="F:G protein-coupled receptor activity"/>
    <property type="evidence" value="ECO:0000318"/>
    <property type="project" value="GO_Central"/>
</dbReference>
<dbReference type="eggNOG" id="KOG3656">
    <property type="taxonomic scope" value="Eukaryota"/>
</dbReference>
<protein>
    <recommendedName>
        <fullName evidence="11">G-protein coupled receptors family 1 profile domain-containing protein</fullName>
    </recommendedName>
</protein>
<dbReference type="Pfam" id="PF00001">
    <property type="entry name" value="7tm_1"/>
    <property type="match status" value="1"/>
</dbReference>
<proteinExistence type="inferred from homology"/>
<dbReference type="GO" id="GO:0005886">
    <property type="term" value="C:plasma membrane"/>
    <property type="evidence" value="ECO:0000318"/>
    <property type="project" value="GO_Central"/>
</dbReference>
<dbReference type="KEGG" id="hro:HELRODRAFT_64605"/>
<feature type="transmembrane region" description="Helical" evidence="10">
    <location>
        <begin position="191"/>
        <end position="211"/>
    </location>
</feature>